<protein>
    <submittedName>
        <fullName evidence="2">Uncharacterized protein</fullName>
    </submittedName>
</protein>
<dbReference type="AlphaFoldDB" id="E8N007"/>
<dbReference type="HOGENOM" id="CLU_1297673_0_0_0"/>
<dbReference type="STRING" id="926569.ANT_03080"/>
<dbReference type="InParanoid" id="E8N007"/>
<dbReference type="RefSeq" id="WP_013558739.1">
    <property type="nucleotide sequence ID" value="NC_014960.1"/>
</dbReference>
<name>E8N007_ANATU</name>
<dbReference type="OrthoDB" id="163770at2"/>
<reference evidence="2 3" key="1">
    <citation type="submission" date="2010-12" db="EMBL/GenBank/DDBJ databases">
        <title>Whole genome sequence of Anaerolinea thermophila UNI-1.</title>
        <authorList>
            <person name="Narita-Yamada S."/>
            <person name="Kishi E."/>
            <person name="Watanabe Y."/>
            <person name="Takasaki K."/>
            <person name="Ankai A."/>
            <person name="Oguchi A."/>
            <person name="Fukui S."/>
            <person name="Takahashi M."/>
            <person name="Yashiro I."/>
            <person name="Hosoyama A."/>
            <person name="Sekiguchi Y."/>
            <person name="Hanada S."/>
            <person name="Fujita N."/>
        </authorList>
    </citation>
    <scope>NUCLEOTIDE SEQUENCE [LARGE SCALE GENOMIC DNA]</scope>
    <source>
        <strain evidence="3">DSM 14523 / JCM 11388 / NBRC 100420 / UNI-1</strain>
    </source>
</reference>
<feature type="region of interest" description="Disordered" evidence="1">
    <location>
        <begin position="66"/>
        <end position="86"/>
    </location>
</feature>
<evidence type="ECO:0000256" key="1">
    <source>
        <dbReference type="SAM" id="MobiDB-lite"/>
    </source>
</evidence>
<proteinExistence type="predicted"/>
<feature type="compositionally biased region" description="Low complexity" evidence="1">
    <location>
        <begin position="67"/>
        <end position="86"/>
    </location>
</feature>
<evidence type="ECO:0000313" key="3">
    <source>
        <dbReference type="Proteomes" id="UP000008922"/>
    </source>
</evidence>
<accession>E8N007</accession>
<sequence>MAKFLMYVGVALASSGKRPTAFTALDARGHSLAIGTGTLADALAFAAGAGSALLVLTPPLRARTLRSAEPAPESPSLLPETSEESTPPLAATLQRVGYVNFSAEDESLRQWLETDAESAFERWLGHPPLPGNTLEGRIQRQLLLADLDCDVPDAMEFFEEITRFKLLRGQLPYEKILSLAELNAYAAAAIARLCDQSPDRVQHIQPRMFLPL</sequence>
<dbReference type="Proteomes" id="UP000008922">
    <property type="component" value="Chromosome"/>
</dbReference>
<dbReference type="KEGG" id="atm:ANT_03080"/>
<dbReference type="EMBL" id="AP012029">
    <property type="protein sequence ID" value="BAJ62342.1"/>
    <property type="molecule type" value="Genomic_DNA"/>
</dbReference>
<evidence type="ECO:0000313" key="2">
    <source>
        <dbReference type="EMBL" id="BAJ62342.1"/>
    </source>
</evidence>
<keyword evidence="3" id="KW-1185">Reference proteome</keyword>
<organism evidence="2 3">
    <name type="scientific">Anaerolinea thermophila (strain DSM 14523 / JCM 11388 / NBRC 100420 / UNI-1)</name>
    <dbReference type="NCBI Taxonomy" id="926569"/>
    <lineage>
        <taxon>Bacteria</taxon>
        <taxon>Bacillati</taxon>
        <taxon>Chloroflexota</taxon>
        <taxon>Anaerolineae</taxon>
        <taxon>Anaerolineales</taxon>
        <taxon>Anaerolineaceae</taxon>
        <taxon>Anaerolinea</taxon>
    </lineage>
</organism>
<gene>
    <name evidence="2" type="ordered locus">ANT_03080</name>
</gene>